<evidence type="ECO:0000313" key="1">
    <source>
        <dbReference type="EMBL" id="SHK40923.1"/>
    </source>
</evidence>
<gene>
    <name evidence="1" type="ORF">SAMN02745243_02878</name>
</gene>
<accession>A0A1M6S875</accession>
<reference evidence="1 2" key="1">
    <citation type="submission" date="2016-11" db="EMBL/GenBank/DDBJ databases">
        <authorList>
            <person name="Jaros S."/>
            <person name="Januszkiewicz K."/>
            <person name="Wedrychowicz H."/>
        </authorList>
    </citation>
    <scope>NUCLEOTIDE SEQUENCE [LARGE SCALE GENOMIC DNA]</scope>
    <source>
        <strain evidence="1 2">DSM 15480</strain>
    </source>
</reference>
<evidence type="ECO:0000313" key="2">
    <source>
        <dbReference type="Proteomes" id="UP000184301"/>
    </source>
</evidence>
<organism evidence="1 2">
    <name type="scientific">Hespellia stercorisuis DSM 15480</name>
    <dbReference type="NCBI Taxonomy" id="1121950"/>
    <lineage>
        <taxon>Bacteria</taxon>
        <taxon>Bacillati</taxon>
        <taxon>Bacillota</taxon>
        <taxon>Clostridia</taxon>
        <taxon>Lachnospirales</taxon>
        <taxon>Lachnospiraceae</taxon>
        <taxon>Hespellia</taxon>
    </lineage>
</organism>
<dbReference type="STRING" id="1121950.SAMN02745243_02878"/>
<name>A0A1M6S875_9FIRM</name>
<dbReference type="EMBL" id="FQZY01000047">
    <property type="protein sequence ID" value="SHK40923.1"/>
    <property type="molecule type" value="Genomic_DNA"/>
</dbReference>
<dbReference type="Proteomes" id="UP000184301">
    <property type="component" value="Unassembled WGS sequence"/>
</dbReference>
<proteinExistence type="predicted"/>
<sequence>MEEFAAIEGFAKAVRAAKEAFNEAVSMEMVRTWDKALVDYDTFYFIMMSSYVVECVETQECFVGNHFGYLAKLQMTDDTSMTVFIKRETFRDKFLAEGKIVVDTAECMKKLQGLWNDKSFIARMEISEPECLDWGKRKYAKRTLHFSGMSSDSREIVTYEGIEEVGPELSRLIP</sequence>
<dbReference type="AlphaFoldDB" id="A0A1M6S875"/>
<keyword evidence="2" id="KW-1185">Reference proteome</keyword>
<dbReference type="RefSeq" id="WP_073111681.1">
    <property type="nucleotide sequence ID" value="NZ_FQZY01000047.1"/>
</dbReference>
<protein>
    <submittedName>
        <fullName evidence="1">Uncharacterized protein</fullName>
    </submittedName>
</protein>